<dbReference type="OrthoDB" id="9778740at2"/>
<comment type="caution">
    <text evidence="3">The sequence shown here is derived from an EMBL/GenBank/DDBJ whole genome shotgun (WGS) entry which is preliminary data.</text>
</comment>
<keyword evidence="1" id="KW-0560">Oxidoreductase</keyword>
<organism evidence="3 5">
    <name type="scientific">Mucilaginibacter lappiensis</name>
    <dbReference type="NCBI Taxonomy" id="354630"/>
    <lineage>
        <taxon>Bacteria</taxon>
        <taxon>Pseudomonadati</taxon>
        <taxon>Bacteroidota</taxon>
        <taxon>Sphingobacteriia</taxon>
        <taxon>Sphingobacteriales</taxon>
        <taxon>Sphingobacteriaceae</taxon>
        <taxon>Mucilaginibacter</taxon>
    </lineage>
</organism>
<sequence length="351" mass="39057">MKDEIMVYDTVVIGGGQAGLAMGYYLKEQQRDFLIIDEEEQIGNSWRKRWDSLKLFTPKIHNELPGLLNEFETSGRTSKNNMADYLESYAAKLKLPILLGTRVWRLDKTRLGYALITTSGIINCKHVVIATGASHIAKIPSFAEELNKKIFQIHSSNYKNITSLPDGEVLIVGSATSGVEIALEIPASRKPTLAGAPTTVLPAFLFKIGRFSWLIFKNIFTIRNPLGRKVRVGYLKGGAISPLLLGRLNQSAVICKPRVVRLNNGFPELENGEVVYPDIVIWCTGYQPDFSWINFYFKKENGWPIAPRGIVPDQKGLYFIGMPFQYNSTSSLVGGVGPDAAYIAEHIKKTG</sequence>
<dbReference type="EMBL" id="JACHCB010000005">
    <property type="protein sequence ID" value="MBB6109819.1"/>
    <property type="molecule type" value="Genomic_DNA"/>
</dbReference>
<dbReference type="PANTHER" id="PTHR43539:SF78">
    <property type="entry name" value="FLAVIN-CONTAINING MONOOXYGENASE"/>
    <property type="match status" value="1"/>
</dbReference>
<dbReference type="GO" id="GO:0004497">
    <property type="term" value="F:monooxygenase activity"/>
    <property type="evidence" value="ECO:0007669"/>
    <property type="project" value="TreeGrafter"/>
</dbReference>
<reference evidence="4 5" key="1">
    <citation type="submission" date="2020-08" db="EMBL/GenBank/DDBJ databases">
        <title>Genomic Encyclopedia of Type Strains, Phase IV (KMG-V): Genome sequencing to study the core and pangenomes of soil and plant-associated prokaryotes.</title>
        <authorList>
            <person name="Whitman W."/>
        </authorList>
    </citation>
    <scope>NUCLEOTIDE SEQUENCE [LARGE SCALE GENOMIC DNA]</scope>
    <source>
        <strain evidence="2 4">ANJLi2</strain>
        <strain evidence="3 5">MP601</strain>
    </source>
</reference>
<evidence type="ECO:0000313" key="3">
    <source>
        <dbReference type="EMBL" id="MBB6130939.1"/>
    </source>
</evidence>
<dbReference type="AlphaFoldDB" id="A0A1N6YPY4"/>
<proteinExistence type="predicted"/>
<dbReference type="STRING" id="354630.SAMN05421821_105239"/>
<keyword evidence="4" id="KW-1185">Reference proteome</keyword>
<evidence type="ECO:0000313" key="2">
    <source>
        <dbReference type="EMBL" id="MBB6109819.1"/>
    </source>
</evidence>
<dbReference type="InterPro" id="IPR036188">
    <property type="entry name" value="FAD/NAD-bd_sf"/>
</dbReference>
<gene>
    <name evidence="3" type="ORF">HDF22_005085</name>
    <name evidence="2" type="ORF">HDF23_002568</name>
</gene>
<name>A0A1N6YPY4_9SPHI</name>
<evidence type="ECO:0000313" key="5">
    <source>
        <dbReference type="Proteomes" id="UP000548326"/>
    </source>
</evidence>
<evidence type="ECO:0000256" key="1">
    <source>
        <dbReference type="ARBA" id="ARBA00023002"/>
    </source>
</evidence>
<dbReference type="Pfam" id="PF13738">
    <property type="entry name" value="Pyr_redox_3"/>
    <property type="match status" value="1"/>
</dbReference>
<protein>
    <submittedName>
        <fullName evidence="2 3">Flavoprotein involved in K+ transport</fullName>
    </submittedName>
</protein>
<dbReference type="Proteomes" id="UP000541583">
    <property type="component" value="Unassembled WGS sequence"/>
</dbReference>
<dbReference type="Gene3D" id="3.50.50.60">
    <property type="entry name" value="FAD/NAD(P)-binding domain"/>
    <property type="match status" value="1"/>
</dbReference>
<dbReference type="InterPro" id="IPR050982">
    <property type="entry name" value="Auxin_biosynth/cation_transpt"/>
</dbReference>
<dbReference type="Proteomes" id="UP000548326">
    <property type="component" value="Unassembled WGS sequence"/>
</dbReference>
<dbReference type="RefSeq" id="WP_084192170.1">
    <property type="nucleotide sequence ID" value="NZ_FTMG01000005.1"/>
</dbReference>
<dbReference type="EMBL" id="JACHCA010000018">
    <property type="protein sequence ID" value="MBB6130939.1"/>
    <property type="molecule type" value="Genomic_DNA"/>
</dbReference>
<dbReference type="GO" id="GO:0050660">
    <property type="term" value="F:flavin adenine dinucleotide binding"/>
    <property type="evidence" value="ECO:0007669"/>
    <property type="project" value="TreeGrafter"/>
</dbReference>
<dbReference type="SUPFAM" id="SSF51905">
    <property type="entry name" value="FAD/NAD(P)-binding domain"/>
    <property type="match status" value="2"/>
</dbReference>
<accession>A0A1N6YPY4</accession>
<evidence type="ECO:0000313" key="4">
    <source>
        <dbReference type="Proteomes" id="UP000541583"/>
    </source>
</evidence>
<dbReference type="PRINTS" id="PR00368">
    <property type="entry name" value="FADPNR"/>
</dbReference>
<dbReference type="PRINTS" id="PR00469">
    <property type="entry name" value="PNDRDTASEII"/>
</dbReference>
<dbReference type="PANTHER" id="PTHR43539">
    <property type="entry name" value="FLAVIN-BINDING MONOOXYGENASE-LIKE PROTEIN (AFU_ORTHOLOGUE AFUA_4G09220)"/>
    <property type="match status" value="1"/>
</dbReference>